<evidence type="ECO:0000259" key="1">
    <source>
        <dbReference type="Pfam" id="PF22551"/>
    </source>
</evidence>
<dbReference type="EMBL" id="FOFA01000006">
    <property type="protein sequence ID" value="SEQ83454.1"/>
    <property type="molecule type" value="Genomic_DNA"/>
</dbReference>
<dbReference type="InterPro" id="IPR054344">
    <property type="entry name" value="TY-Chap_N"/>
</dbReference>
<dbReference type="STRING" id="1036181.SAMN05421756_106131"/>
<feature type="domain" description="TY-Chap central" evidence="1">
    <location>
        <begin position="202"/>
        <end position="330"/>
    </location>
</feature>
<dbReference type="SUPFAM" id="SSF69635">
    <property type="entry name" value="Type III secretory system chaperone-like"/>
    <property type="match status" value="1"/>
</dbReference>
<name>A0A1H9J996_9ACTN</name>
<dbReference type="Gene3D" id="3.30.1460.10">
    <property type="match status" value="1"/>
</dbReference>
<evidence type="ECO:0000259" key="2">
    <source>
        <dbReference type="Pfam" id="PF22552"/>
    </source>
</evidence>
<dbReference type="Proteomes" id="UP000198504">
    <property type="component" value="Unassembled WGS sequence"/>
</dbReference>
<reference evidence="4" key="1">
    <citation type="submission" date="2016-10" db="EMBL/GenBank/DDBJ databases">
        <authorList>
            <person name="Varghese N."/>
            <person name="Submissions S."/>
        </authorList>
    </citation>
    <scope>NUCLEOTIDE SEQUENCE [LARGE SCALE GENOMIC DNA]</scope>
    <source>
        <strain evidence="4">CGMCC 4.6856</strain>
    </source>
</reference>
<gene>
    <name evidence="3" type="ORF">SAMN05421756_106131</name>
</gene>
<dbReference type="InterPro" id="IPR054343">
    <property type="entry name" value="TY-Chap_M"/>
</dbReference>
<protein>
    <submittedName>
        <fullName evidence="3">Uncharacterized protein</fullName>
    </submittedName>
</protein>
<proteinExistence type="predicted"/>
<dbReference type="Pfam" id="PF22551">
    <property type="entry name" value="TY-Chap1"/>
    <property type="match status" value="1"/>
</dbReference>
<dbReference type="AlphaFoldDB" id="A0A1H9J996"/>
<dbReference type="Pfam" id="PF22552">
    <property type="entry name" value="TY-Chap3"/>
    <property type="match status" value="1"/>
</dbReference>
<evidence type="ECO:0000313" key="4">
    <source>
        <dbReference type="Proteomes" id="UP000198504"/>
    </source>
</evidence>
<accession>A0A1H9J996</accession>
<keyword evidence="4" id="KW-1185">Reference proteome</keyword>
<sequence>MGRLSGVDGIDDFDIDRAIEQAWTDFGARLAEVLSMVDESGDLTIGTPKGDGAPDSYVRFSGPARDRVRAVAGVAAGRTQAEQVEALVTDGWERTTGDHGGAAGVVLVAAECPQEHCETLAEQAVRALRDVFGVQHPVFLAPDQLAEVLQPDVVPEPTEVAPPRTNGSSGPVLEPANLPVRGSAVEIDPEDLTATLPDGPGHLNRLVDAELTDMYGHPPYRDNEGDVAIRVGSTMLFLRTSADGKEVTVFAAVVHDVSGRSRAAEVVNDLNVESRWVKFQLVRDRVFASISVLAQPFVPAHLHQAVRVLSDVADGIDEDLAAKLDGRTTF</sequence>
<feature type="domain" description="TY-Chap N-terminal" evidence="2">
    <location>
        <begin position="21"/>
        <end position="140"/>
    </location>
</feature>
<evidence type="ECO:0000313" key="3">
    <source>
        <dbReference type="EMBL" id="SEQ83454.1"/>
    </source>
</evidence>
<organism evidence="3 4">
    <name type="scientific">Microlunatus flavus</name>
    <dbReference type="NCBI Taxonomy" id="1036181"/>
    <lineage>
        <taxon>Bacteria</taxon>
        <taxon>Bacillati</taxon>
        <taxon>Actinomycetota</taxon>
        <taxon>Actinomycetes</taxon>
        <taxon>Propionibacteriales</taxon>
        <taxon>Propionibacteriaceae</taxon>
        <taxon>Microlunatus</taxon>
    </lineage>
</organism>